<dbReference type="InterPro" id="IPR030564">
    <property type="entry name" value="Myotubularin"/>
</dbReference>
<accession>A0AAD5STI1</accession>
<feature type="non-terminal residue" evidence="3">
    <location>
        <position position="1"/>
    </location>
</feature>
<dbReference type="InterPro" id="IPR010569">
    <property type="entry name" value="Myotubularin-like_Pase_dom"/>
</dbReference>
<dbReference type="Proteomes" id="UP001211907">
    <property type="component" value="Unassembled WGS sequence"/>
</dbReference>
<feature type="domain" description="Myotubularin phosphatase" evidence="2">
    <location>
        <begin position="101"/>
        <end position="133"/>
    </location>
</feature>
<dbReference type="Gene3D" id="2.30.29.30">
    <property type="entry name" value="Pleckstrin-homology domain (PH domain)/Phosphotyrosine-binding domain (PTB)"/>
    <property type="match status" value="1"/>
</dbReference>
<comment type="caution">
    <text evidence="3">The sequence shown here is derived from an EMBL/GenBank/DDBJ whole genome shotgun (WGS) entry which is preliminary data.</text>
</comment>
<dbReference type="PANTHER" id="PTHR10807">
    <property type="entry name" value="MYOTUBULARIN-RELATED"/>
    <property type="match status" value="1"/>
</dbReference>
<proteinExistence type="inferred from homology"/>
<keyword evidence="4" id="KW-1185">Reference proteome</keyword>
<dbReference type="GO" id="GO:0046856">
    <property type="term" value="P:phosphatidylinositol dephosphorylation"/>
    <property type="evidence" value="ECO:0007669"/>
    <property type="project" value="TreeGrafter"/>
</dbReference>
<dbReference type="Pfam" id="PF06602">
    <property type="entry name" value="Myotub-related"/>
    <property type="match status" value="1"/>
</dbReference>
<evidence type="ECO:0000313" key="3">
    <source>
        <dbReference type="EMBL" id="KAJ3085673.1"/>
    </source>
</evidence>
<dbReference type="InterPro" id="IPR011993">
    <property type="entry name" value="PH-like_dom_sf"/>
</dbReference>
<evidence type="ECO:0000313" key="4">
    <source>
        <dbReference type="Proteomes" id="UP001211907"/>
    </source>
</evidence>
<dbReference type="GO" id="GO:0004438">
    <property type="term" value="F:phosphatidylinositol-3-phosphate phosphatase activity"/>
    <property type="evidence" value="ECO:0007669"/>
    <property type="project" value="TreeGrafter"/>
</dbReference>
<dbReference type="Pfam" id="PF21098">
    <property type="entry name" value="PH-GRAM_MTMR6-like"/>
    <property type="match status" value="1"/>
</dbReference>
<dbReference type="PROSITE" id="PS51339">
    <property type="entry name" value="PPASE_MYOTUBULARIN"/>
    <property type="match status" value="1"/>
</dbReference>
<name>A0AAD5STI1_9FUNG</name>
<evidence type="ECO:0000256" key="1">
    <source>
        <dbReference type="ARBA" id="ARBA00007471"/>
    </source>
</evidence>
<comment type="similarity">
    <text evidence="1">Belongs to the protein-tyrosine phosphatase family. Non-receptor class myotubularin subfamily.</text>
</comment>
<dbReference type="EMBL" id="JADGJH010004481">
    <property type="protein sequence ID" value="KAJ3085673.1"/>
    <property type="molecule type" value="Genomic_DNA"/>
</dbReference>
<sequence length="133" mass="15472">MPTTFPVDTNLDREGLKHEHWVPYSLIFSVDRHFPLPDGSFPVHVLCKNFTSIRLVFSVEPDAAEFFTNIQKLINTPAIEQMYAFSYTPKTEAEVREKEYGWKIYDPEAEFKRMGMGSTNDAWRVTTINKDFS</sequence>
<dbReference type="GO" id="GO:0005737">
    <property type="term" value="C:cytoplasm"/>
    <property type="evidence" value="ECO:0007669"/>
    <property type="project" value="TreeGrafter"/>
</dbReference>
<dbReference type="AlphaFoldDB" id="A0AAD5STI1"/>
<dbReference type="PANTHER" id="PTHR10807:SF128">
    <property type="entry name" value="PHOSPHATIDYLINOSITOL-3,5-BISPHOSPHATE 3-PHOSPHATASE"/>
    <property type="match status" value="1"/>
</dbReference>
<dbReference type="GO" id="GO:0016020">
    <property type="term" value="C:membrane"/>
    <property type="evidence" value="ECO:0007669"/>
    <property type="project" value="TreeGrafter"/>
</dbReference>
<gene>
    <name evidence="3" type="ORF">HK100_008963</name>
</gene>
<dbReference type="InterPro" id="IPR048994">
    <property type="entry name" value="PH-GRAM_MTMR6-9"/>
</dbReference>
<organism evidence="3 4">
    <name type="scientific">Physocladia obscura</name>
    <dbReference type="NCBI Taxonomy" id="109957"/>
    <lineage>
        <taxon>Eukaryota</taxon>
        <taxon>Fungi</taxon>
        <taxon>Fungi incertae sedis</taxon>
        <taxon>Chytridiomycota</taxon>
        <taxon>Chytridiomycota incertae sedis</taxon>
        <taxon>Chytridiomycetes</taxon>
        <taxon>Chytridiales</taxon>
        <taxon>Chytriomycetaceae</taxon>
        <taxon>Physocladia</taxon>
    </lineage>
</organism>
<evidence type="ECO:0000259" key="2">
    <source>
        <dbReference type="PROSITE" id="PS51339"/>
    </source>
</evidence>
<protein>
    <recommendedName>
        <fullName evidence="2">Myotubularin phosphatase domain-containing protein</fullName>
    </recommendedName>
</protein>
<reference evidence="3" key="1">
    <citation type="submission" date="2020-05" db="EMBL/GenBank/DDBJ databases">
        <title>Phylogenomic resolution of chytrid fungi.</title>
        <authorList>
            <person name="Stajich J.E."/>
            <person name="Amses K."/>
            <person name="Simmons R."/>
            <person name="Seto K."/>
            <person name="Myers J."/>
            <person name="Bonds A."/>
            <person name="Quandt C.A."/>
            <person name="Barry K."/>
            <person name="Liu P."/>
            <person name="Grigoriev I."/>
            <person name="Longcore J.E."/>
            <person name="James T.Y."/>
        </authorList>
    </citation>
    <scope>NUCLEOTIDE SEQUENCE</scope>
    <source>
        <strain evidence="3">JEL0513</strain>
    </source>
</reference>